<reference evidence="2" key="1">
    <citation type="submission" date="2022-08" db="UniProtKB">
        <authorList>
            <consortium name="EnsemblMetazoa"/>
        </authorList>
    </citation>
    <scope>IDENTIFICATION</scope>
</reference>
<evidence type="ECO:0000259" key="1">
    <source>
        <dbReference type="PROSITE" id="PS51029"/>
    </source>
</evidence>
<protein>
    <recommendedName>
        <fullName evidence="1">MADF domain-containing protein</fullName>
    </recommendedName>
</protein>
<sequence length="104" mass="12441">MEQQQQQQQTFYDMMRTIFWSDRAWGAIAAGLRGSVPEFKKLWQQLRYRYRQIQTRVDAASRNGENPRYRPKWFAYEAMAFLRSSSSGAMLQRDGQSPQKHSEW</sequence>
<dbReference type="InterPro" id="IPR006578">
    <property type="entry name" value="MADF-dom"/>
</dbReference>
<dbReference type="EnsemblMetazoa" id="ACOM030093-RA">
    <property type="protein sequence ID" value="ACOM030093-PA.1"/>
    <property type="gene ID" value="ACOM030093"/>
</dbReference>
<proteinExistence type="predicted"/>
<name>A0A8W7PDW3_ANOCL</name>
<dbReference type="AlphaFoldDB" id="A0A8W7PDW3"/>
<organism evidence="2">
    <name type="scientific">Anopheles coluzzii</name>
    <name type="common">African malaria mosquito</name>
    <dbReference type="NCBI Taxonomy" id="1518534"/>
    <lineage>
        <taxon>Eukaryota</taxon>
        <taxon>Metazoa</taxon>
        <taxon>Ecdysozoa</taxon>
        <taxon>Arthropoda</taxon>
        <taxon>Hexapoda</taxon>
        <taxon>Insecta</taxon>
        <taxon>Pterygota</taxon>
        <taxon>Neoptera</taxon>
        <taxon>Endopterygota</taxon>
        <taxon>Diptera</taxon>
        <taxon>Nematocera</taxon>
        <taxon>Culicoidea</taxon>
        <taxon>Culicidae</taxon>
        <taxon>Anophelinae</taxon>
        <taxon>Anopheles</taxon>
    </lineage>
</organism>
<dbReference type="Pfam" id="PF10545">
    <property type="entry name" value="MADF_DNA_bdg"/>
    <property type="match status" value="1"/>
</dbReference>
<feature type="domain" description="MADF" evidence="1">
    <location>
        <begin position="1"/>
        <end position="87"/>
    </location>
</feature>
<evidence type="ECO:0000313" key="2">
    <source>
        <dbReference type="EnsemblMetazoa" id="ACOM030093-PA.1"/>
    </source>
</evidence>
<dbReference type="Proteomes" id="UP000075882">
    <property type="component" value="Unassembled WGS sequence"/>
</dbReference>
<accession>A0A8W7PDW3</accession>
<dbReference type="PROSITE" id="PS51029">
    <property type="entry name" value="MADF"/>
    <property type="match status" value="1"/>
</dbReference>